<comment type="subcellular location">
    <subcellularLocation>
        <location evidence="1">Nucleus</location>
    </subcellularLocation>
</comment>
<keyword evidence="6" id="KW-0539">Nucleus</keyword>
<keyword evidence="5" id="KW-0862">Zinc</keyword>
<dbReference type="Gene3D" id="3.30.160.60">
    <property type="entry name" value="Classic Zinc Finger"/>
    <property type="match status" value="1"/>
</dbReference>
<dbReference type="SMART" id="SM00355">
    <property type="entry name" value="ZnF_C2H2"/>
    <property type="match status" value="3"/>
</dbReference>
<dbReference type="PANTHER" id="PTHR24394">
    <property type="entry name" value="ZINC FINGER PROTEIN"/>
    <property type="match status" value="1"/>
</dbReference>
<name>A0A8B6FA16_MYTGA</name>
<dbReference type="Pfam" id="PF00096">
    <property type="entry name" value="zf-C2H2"/>
    <property type="match status" value="1"/>
</dbReference>
<reference evidence="9" key="1">
    <citation type="submission" date="2018-11" db="EMBL/GenBank/DDBJ databases">
        <authorList>
            <person name="Alioto T."/>
            <person name="Alioto T."/>
        </authorList>
    </citation>
    <scope>NUCLEOTIDE SEQUENCE</scope>
</reference>
<evidence type="ECO:0000256" key="7">
    <source>
        <dbReference type="PROSITE-ProRule" id="PRU00042"/>
    </source>
</evidence>
<gene>
    <name evidence="9" type="ORF">MGAL_10B057596</name>
</gene>
<evidence type="ECO:0000313" key="9">
    <source>
        <dbReference type="EMBL" id="VDI45058.1"/>
    </source>
</evidence>
<feature type="domain" description="C2H2-type" evidence="8">
    <location>
        <begin position="131"/>
        <end position="153"/>
    </location>
</feature>
<dbReference type="GO" id="GO:0000981">
    <property type="term" value="F:DNA-binding transcription factor activity, RNA polymerase II-specific"/>
    <property type="evidence" value="ECO:0007669"/>
    <property type="project" value="TreeGrafter"/>
</dbReference>
<dbReference type="EMBL" id="UYJE01006325">
    <property type="protein sequence ID" value="VDI45058.1"/>
    <property type="molecule type" value="Genomic_DNA"/>
</dbReference>
<proteinExistence type="predicted"/>
<keyword evidence="10" id="KW-1185">Reference proteome</keyword>
<dbReference type="InterPro" id="IPR013087">
    <property type="entry name" value="Znf_C2H2_type"/>
</dbReference>
<comment type="caution">
    <text evidence="9">The sequence shown here is derived from an EMBL/GenBank/DDBJ whole genome shotgun (WGS) entry which is preliminary data.</text>
</comment>
<evidence type="ECO:0000259" key="8">
    <source>
        <dbReference type="PROSITE" id="PS50157"/>
    </source>
</evidence>
<dbReference type="SUPFAM" id="SSF57667">
    <property type="entry name" value="beta-beta-alpha zinc fingers"/>
    <property type="match status" value="1"/>
</dbReference>
<evidence type="ECO:0000256" key="5">
    <source>
        <dbReference type="ARBA" id="ARBA00022833"/>
    </source>
</evidence>
<accession>A0A8B6FA16</accession>
<keyword evidence="2" id="KW-0479">Metal-binding</keyword>
<evidence type="ECO:0000256" key="3">
    <source>
        <dbReference type="ARBA" id="ARBA00022737"/>
    </source>
</evidence>
<keyword evidence="3" id="KW-0677">Repeat</keyword>
<sequence>MSRELVLVPKRKYDDLIQRATAEKTVDDSNIPFVKRRRVEGNGDDTTSDDTSTIVNKTNKNTMNETIVGENQYGADSIQKRPDGGKTLESEIRNLKRSLNIVEGFERHLCNKVIQHRANFKRHLNSHETTYKCFLCNRKFSRLDSLQRHERGHLVGYVRPNDTYNCQHCGMGFKDYTTLFNHSKTTHPVQIGGNVNISNHPTVTKSAFEDSIHILTIYPSDEDKYDLLTFFFNIRQKIKDALAERCDKVKHVK</sequence>
<dbReference type="GO" id="GO:0005634">
    <property type="term" value="C:nucleus"/>
    <property type="evidence" value="ECO:0007669"/>
    <property type="project" value="UniProtKB-SubCell"/>
</dbReference>
<dbReference type="PROSITE" id="PS00028">
    <property type="entry name" value="ZINC_FINGER_C2H2_1"/>
    <property type="match status" value="2"/>
</dbReference>
<dbReference type="Proteomes" id="UP000596742">
    <property type="component" value="Unassembled WGS sequence"/>
</dbReference>
<keyword evidence="4 7" id="KW-0863">Zinc-finger</keyword>
<organism evidence="9 10">
    <name type="scientific">Mytilus galloprovincialis</name>
    <name type="common">Mediterranean mussel</name>
    <dbReference type="NCBI Taxonomy" id="29158"/>
    <lineage>
        <taxon>Eukaryota</taxon>
        <taxon>Metazoa</taxon>
        <taxon>Spiralia</taxon>
        <taxon>Lophotrochozoa</taxon>
        <taxon>Mollusca</taxon>
        <taxon>Bivalvia</taxon>
        <taxon>Autobranchia</taxon>
        <taxon>Pteriomorphia</taxon>
        <taxon>Mytilida</taxon>
        <taxon>Mytiloidea</taxon>
        <taxon>Mytilidae</taxon>
        <taxon>Mytilinae</taxon>
        <taxon>Mytilus</taxon>
    </lineage>
</organism>
<dbReference type="PANTHER" id="PTHR24394:SF29">
    <property type="entry name" value="MYONEURIN"/>
    <property type="match status" value="1"/>
</dbReference>
<evidence type="ECO:0000256" key="1">
    <source>
        <dbReference type="ARBA" id="ARBA00004123"/>
    </source>
</evidence>
<evidence type="ECO:0000256" key="6">
    <source>
        <dbReference type="ARBA" id="ARBA00023242"/>
    </source>
</evidence>
<evidence type="ECO:0000313" key="10">
    <source>
        <dbReference type="Proteomes" id="UP000596742"/>
    </source>
</evidence>
<evidence type="ECO:0000256" key="4">
    <source>
        <dbReference type="ARBA" id="ARBA00022771"/>
    </source>
</evidence>
<dbReference type="OrthoDB" id="6365676at2759"/>
<feature type="domain" description="C2H2-type" evidence="8">
    <location>
        <begin position="164"/>
        <end position="187"/>
    </location>
</feature>
<dbReference type="InterPro" id="IPR036236">
    <property type="entry name" value="Znf_C2H2_sf"/>
</dbReference>
<dbReference type="PROSITE" id="PS50157">
    <property type="entry name" value="ZINC_FINGER_C2H2_2"/>
    <property type="match status" value="2"/>
</dbReference>
<dbReference type="GO" id="GO:0008270">
    <property type="term" value="F:zinc ion binding"/>
    <property type="evidence" value="ECO:0007669"/>
    <property type="project" value="UniProtKB-KW"/>
</dbReference>
<dbReference type="AlphaFoldDB" id="A0A8B6FA16"/>
<evidence type="ECO:0000256" key="2">
    <source>
        <dbReference type="ARBA" id="ARBA00022723"/>
    </source>
</evidence>
<protein>
    <recommendedName>
        <fullName evidence="8">C2H2-type domain-containing protein</fullName>
    </recommendedName>
</protein>